<dbReference type="SMART" id="SM00382">
    <property type="entry name" value="AAA"/>
    <property type="match status" value="1"/>
</dbReference>
<dbReference type="FunFam" id="3.40.50.300:FF:000287">
    <property type="entry name" value="Multidrug ABC transporter ATP-binding protein"/>
    <property type="match status" value="1"/>
</dbReference>
<dbReference type="PANTHER" id="PTHR43394">
    <property type="entry name" value="ATP-DEPENDENT PERMEASE MDL1, MITOCHONDRIAL"/>
    <property type="match status" value="1"/>
</dbReference>
<dbReference type="InterPro" id="IPR011527">
    <property type="entry name" value="ABC1_TM_dom"/>
</dbReference>
<evidence type="ECO:0000256" key="9">
    <source>
        <dbReference type="SAM" id="MobiDB-lite"/>
    </source>
</evidence>
<dbReference type="STRING" id="1002809.SSIL_0257"/>
<evidence type="ECO:0000256" key="3">
    <source>
        <dbReference type="ARBA" id="ARBA00022475"/>
    </source>
</evidence>
<feature type="domain" description="ABC transmembrane type-1" evidence="12">
    <location>
        <begin position="50"/>
        <end position="330"/>
    </location>
</feature>
<sequence>MNKQQGEPPVPMRHPGGRFTGPVVKPKNQKETLLRIWSYLRVQKVELISVVIFVIISTLLSLVGPFLIGKTIDDYIVKLDVPGAIRMALILAGVYIASSVLTWLQTFVMIRVSQKTIRRLRQHLFEQYQSLPLAFYDKKQQGDLMSRMTNDIENLNAALSQSVIQIVSSFLTIVGTAFALFYLDWRLALVTLIIIPLIVYATKQIIKRSSVNYKARQRDLGNLNGYIEETISNADIITLFGQEKSTLAEFKEANERLRGSAMRADIISGFMGPINNFMNNLGLSLVIGAGAIMAVTSGLTIGVIASFVTYTRQFFRPINQLSNLLNTFQSAIAGSERVFEVLDETKEVADIENAKEKEQFSGDVKFENVQFAYETGKPVLHGINFEAKAGETVAIVGPTGSGKTTIIQLLTRFYDATGGRILLDGEPIEHYKMTNVRDHVGVVLQDTYLFSGTVRENIRFGKLHATDDEVEQAAKIAYAHNFIKYLPEQYDTVLTSGGLNLSQGQRQLIAIARAILEDPDILILDEATSSVDTMTEVHIQKGLNNLMEGRTSFVIAHRLKTIENADQILVIKDGQILEQGNHDSLMKEQGFYATLQRQLQSQ</sequence>
<evidence type="ECO:0000256" key="8">
    <source>
        <dbReference type="ARBA" id="ARBA00023136"/>
    </source>
</evidence>
<keyword evidence="7 10" id="KW-1133">Transmembrane helix</keyword>
<evidence type="ECO:0000259" key="12">
    <source>
        <dbReference type="PROSITE" id="PS50929"/>
    </source>
</evidence>
<dbReference type="Gene3D" id="3.40.50.300">
    <property type="entry name" value="P-loop containing nucleotide triphosphate hydrolases"/>
    <property type="match status" value="1"/>
</dbReference>
<evidence type="ECO:0000256" key="6">
    <source>
        <dbReference type="ARBA" id="ARBA00022840"/>
    </source>
</evidence>
<dbReference type="eggNOG" id="COG1132">
    <property type="taxonomic scope" value="Bacteria"/>
</dbReference>
<gene>
    <name evidence="13" type="ordered locus">SSIL_0257</name>
</gene>
<dbReference type="SUPFAM" id="SSF90123">
    <property type="entry name" value="ABC transporter transmembrane region"/>
    <property type="match status" value="1"/>
</dbReference>
<dbReference type="PROSITE" id="PS00211">
    <property type="entry name" value="ABC_TRANSPORTER_1"/>
    <property type="match status" value="1"/>
</dbReference>
<feature type="region of interest" description="Disordered" evidence="9">
    <location>
        <begin position="1"/>
        <end position="21"/>
    </location>
</feature>
<evidence type="ECO:0000256" key="2">
    <source>
        <dbReference type="ARBA" id="ARBA00022448"/>
    </source>
</evidence>
<dbReference type="GO" id="GO:0005886">
    <property type="term" value="C:plasma membrane"/>
    <property type="evidence" value="ECO:0007669"/>
    <property type="project" value="UniProtKB-SubCell"/>
</dbReference>
<feature type="transmembrane region" description="Helical" evidence="10">
    <location>
        <begin position="155"/>
        <end position="181"/>
    </location>
</feature>
<evidence type="ECO:0000313" key="14">
    <source>
        <dbReference type="Proteomes" id="UP000006691"/>
    </source>
</evidence>
<keyword evidence="6" id="KW-0067">ATP-binding</keyword>
<dbReference type="HOGENOM" id="CLU_000604_84_4_9"/>
<dbReference type="PROSITE" id="PS50893">
    <property type="entry name" value="ABC_TRANSPORTER_2"/>
    <property type="match status" value="1"/>
</dbReference>
<keyword evidence="5" id="KW-0547">Nucleotide-binding</keyword>
<dbReference type="EMBL" id="AP012157">
    <property type="protein sequence ID" value="BAK14680.1"/>
    <property type="molecule type" value="Genomic_DNA"/>
</dbReference>
<dbReference type="FunFam" id="1.20.1560.10:FF:000011">
    <property type="entry name" value="Multidrug ABC transporter ATP-binding protein"/>
    <property type="match status" value="1"/>
</dbReference>
<evidence type="ECO:0000256" key="1">
    <source>
        <dbReference type="ARBA" id="ARBA00004651"/>
    </source>
</evidence>
<evidence type="ECO:0000256" key="5">
    <source>
        <dbReference type="ARBA" id="ARBA00022741"/>
    </source>
</evidence>
<keyword evidence="3" id="KW-1003">Cell membrane</keyword>
<dbReference type="CDD" id="cd03254">
    <property type="entry name" value="ABCC_Glucan_exporter_like"/>
    <property type="match status" value="1"/>
</dbReference>
<dbReference type="Proteomes" id="UP000006691">
    <property type="component" value="Chromosome"/>
</dbReference>
<dbReference type="KEGG" id="siv:SSIL_0257"/>
<dbReference type="AlphaFoldDB" id="F2F4E6"/>
<reference evidence="13 14" key="2">
    <citation type="journal article" date="2012" name="J. Biosci. Bioeng.">
        <title>Complete genome sequence and characterization of the N-acylhomoserine lactone-degrading gene of the potato leaf-associated Solibacillus silvestris.</title>
        <authorList>
            <person name="Morohoshi T."/>
            <person name="Tominaga Y."/>
            <person name="Someya N."/>
            <person name="Ikeda T."/>
        </authorList>
    </citation>
    <scope>NUCLEOTIDE SEQUENCE [LARGE SCALE GENOMIC DNA]</scope>
    <source>
        <strain evidence="13 14">StLB046</strain>
    </source>
</reference>
<dbReference type="InterPro" id="IPR036640">
    <property type="entry name" value="ABC1_TM_sf"/>
</dbReference>
<name>F2F4E6_SOLSS</name>
<dbReference type="PROSITE" id="PS50929">
    <property type="entry name" value="ABC_TM1F"/>
    <property type="match status" value="1"/>
</dbReference>
<feature type="transmembrane region" description="Helical" evidence="10">
    <location>
        <begin position="187"/>
        <end position="206"/>
    </location>
</feature>
<accession>F2F4E6</accession>
<dbReference type="InterPro" id="IPR017871">
    <property type="entry name" value="ABC_transporter-like_CS"/>
</dbReference>
<dbReference type="Pfam" id="PF00664">
    <property type="entry name" value="ABC_membrane"/>
    <property type="match status" value="1"/>
</dbReference>
<evidence type="ECO:0000256" key="4">
    <source>
        <dbReference type="ARBA" id="ARBA00022692"/>
    </source>
</evidence>
<dbReference type="Gene3D" id="1.20.1560.10">
    <property type="entry name" value="ABC transporter type 1, transmembrane domain"/>
    <property type="match status" value="1"/>
</dbReference>
<keyword evidence="14" id="KW-1185">Reference proteome</keyword>
<dbReference type="Pfam" id="PF00005">
    <property type="entry name" value="ABC_tran"/>
    <property type="match status" value="1"/>
</dbReference>
<organism evidence="13 14">
    <name type="scientific">Solibacillus silvestris (strain StLB046)</name>
    <name type="common">Bacillus silvestris</name>
    <dbReference type="NCBI Taxonomy" id="1002809"/>
    <lineage>
        <taxon>Bacteria</taxon>
        <taxon>Bacillati</taxon>
        <taxon>Bacillota</taxon>
        <taxon>Bacilli</taxon>
        <taxon>Bacillales</taxon>
        <taxon>Caryophanaceae</taxon>
        <taxon>Solibacillus</taxon>
    </lineage>
</organism>
<dbReference type="GO" id="GO:0016887">
    <property type="term" value="F:ATP hydrolysis activity"/>
    <property type="evidence" value="ECO:0007669"/>
    <property type="project" value="InterPro"/>
</dbReference>
<comment type="subcellular location">
    <subcellularLocation>
        <location evidence="1">Cell membrane</location>
        <topology evidence="1">Multi-pass membrane protein</topology>
    </subcellularLocation>
</comment>
<keyword evidence="8 10" id="KW-0472">Membrane</keyword>
<dbReference type="InterPro" id="IPR003439">
    <property type="entry name" value="ABC_transporter-like_ATP-bd"/>
</dbReference>
<feature type="transmembrane region" description="Helical" evidence="10">
    <location>
        <begin position="88"/>
        <end position="112"/>
    </location>
</feature>
<dbReference type="PANTHER" id="PTHR43394:SF1">
    <property type="entry name" value="ATP-BINDING CASSETTE SUB-FAMILY B MEMBER 10, MITOCHONDRIAL"/>
    <property type="match status" value="1"/>
</dbReference>
<evidence type="ECO:0000259" key="11">
    <source>
        <dbReference type="PROSITE" id="PS50893"/>
    </source>
</evidence>
<dbReference type="InterPro" id="IPR003593">
    <property type="entry name" value="AAA+_ATPase"/>
</dbReference>
<feature type="transmembrane region" description="Helical" evidence="10">
    <location>
        <begin position="281"/>
        <end position="310"/>
    </location>
</feature>
<dbReference type="GO" id="GO:0015421">
    <property type="term" value="F:ABC-type oligopeptide transporter activity"/>
    <property type="evidence" value="ECO:0007669"/>
    <property type="project" value="TreeGrafter"/>
</dbReference>
<evidence type="ECO:0000256" key="10">
    <source>
        <dbReference type="SAM" id="Phobius"/>
    </source>
</evidence>
<dbReference type="PATRIC" id="fig|1002809.3.peg.261"/>
<dbReference type="InterPro" id="IPR027417">
    <property type="entry name" value="P-loop_NTPase"/>
</dbReference>
<keyword evidence="4 10" id="KW-0812">Transmembrane</keyword>
<evidence type="ECO:0000313" key="13">
    <source>
        <dbReference type="EMBL" id="BAK14680.1"/>
    </source>
</evidence>
<evidence type="ECO:0000256" key="7">
    <source>
        <dbReference type="ARBA" id="ARBA00022989"/>
    </source>
</evidence>
<dbReference type="GO" id="GO:0005524">
    <property type="term" value="F:ATP binding"/>
    <property type="evidence" value="ECO:0007669"/>
    <property type="project" value="UniProtKB-KW"/>
</dbReference>
<keyword evidence="2" id="KW-0813">Transport</keyword>
<proteinExistence type="predicted"/>
<protein>
    <submittedName>
        <fullName evidence="13">ABC-type multidrug transport system, ATPase and permease component</fullName>
    </submittedName>
</protein>
<dbReference type="RefSeq" id="WP_014822425.1">
    <property type="nucleotide sequence ID" value="NC_018065.1"/>
</dbReference>
<dbReference type="SUPFAM" id="SSF52540">
    <property type="entry name" value="P-loop containing nucleoside triphosphate hydrolases"/>
    <property type="match status" value="1"/>
</dbReference>
<reference evidence="14" key="1">
    <citation type="submission" date="2011-04" db="EMBL/GenBank/DDBJ databases">
        <title>Genome sequence of Solibacillus silvestris StLB046.</title>
        <authorList>
            <person name="Morohoshi T."/>
            <person name="Someya N."/>
            <person name="Ikeda T."/>
        </authorList>
    </citation>
    <scope>NUCLEOTIDE SEQUENCE [LARGE SCALE GENOMIC DNA]</scope>
    <source>
        <strain evidence="14">StLB046</strain>
    </source>
</reference>
<dbReference type="CDD" id="cd18547">
    <property type="entry name" value="ABC_6TM_Tm288_like"/>
    <property type="match status" value="1"/>
</dbReference>
<dbReference type="InterPro" id="IPR039421">
    <property type="entry name" value="Type_1_exporter"/>
</dbReference>
<feature type="transmembrane region" description="Helical" evidence="10">
    <location>
        <begin position="45"/>
        <end position="68"/>
    </location>
</feature>
<feature type="domain" description="ABC transporter" evidence="11">
    <location>
        <begin position="364"/>
        <end position="598"/>
    </location>
</feature>